<dbReference type="InterPro" id="IPR013320">
    <property type="entry name" value="ConA-like_dom_sf"/>
</dbReference>
<feature type="region of interest" description="Disordered" evidence="8">
    <location>
        <begin position="453"/>
        <end position="531"/>
    </location>
</feature>
<keyword evidence="4 7" id="KW-0106">Calcium</keyword>
<dbReference type="SUPFAM" id="SSF57625">
    <property type="entry name" value="Invertebrate chitin-binding proteins"/>
    <property type="match status" value="1"/>
</dbReference>
<dbReference type="Gene3D" id="2.170.140.10">
    <property type="entry name" value="Chitin binding domain"/>
    <property type="match status" value="1"/>
</dbReference>
<feature type="chain" id="PRO_5018573155" evidence="9">
    <location>
        <begin position="21"/>
        <end position="776"/>
    </location>
</feature>
<feature type="compositionally biased region" description="Acidic residues" evidence="8">
    <location>
        <begin position="463"/>
        <end position="472"/>
    </location>
</feature>
<evidence type="ECO:0000313" key="13">
    <source>
        <dbReference type="Proteomes" id="UP000283509"/>
    </source>
</evidence>
<dbReference type="InterPro" id="IPR002557">
    <property type="entry name" value="Chitin-bd_dom"/>
</dbReference>
<dbReference type="InterPro" id="IPR017897">
    <property type="entry name" value="Thrombospondin_3_rpt"/>
</dbReference>
<dbReference type="SUPFAM" id="SSF49899">
    <property type="entry name" value="Concanavalin A-like lectins/glucanases"/>
    <property type="match status" value="1"/>
</dbReference>
<feature type="signal peptide" evidence="9">
    <location>
        <begin position="1"/>
        <end position="20"/>
    </location>
</feature>
<dbReference type="OrthoDB" id="14563at2759"/>
<feature type="region of interest" description="Disordered" evidence="8">
    <location>
        <begin position="414"/>
        <end position="434"/>
    </location>
</feature>
<keyword evidence="5" id="KW-1015">Disulfide bond</keyword>
<dbReference type="FunFam" id="2.60.120.200:FF:000002">
    <property type="entry name" value="Thrombospondin 3"/>
    <property type="match status" value="1"/>
</dbReference>
<dbReference type="Pfam" id="PF01607">
    <property type="entry name" value="CBM_14"/>
    <property type="match status" value="1"/>
</dbReference>
<protein>
    <submittedName>
        <fullName evidence="12">Thrombospondin</fullName>
    </submittedName>
</protein>
<feature type="domain" description="Chitin-binding type-2" evidence="10">
    <location>
        <begin position="199"/>
        <end position="259"/>
    </location>
</feature>
<dbReference type="PROSITE" id="PS51236">
    <property type="entry name" value="TSP_CTER"/>
    <property type="match status" value="1"/>
</dbReference>
<keyword evidence="3" id="KW-0677">Repeat</keyword>
<dbReference type="SMART" id="SM00181">
    <property type="entry name" value="EGF"/>
    <property type="match status" value="1"/>
</dbReference>
<evidence type="ECO:0000256" key="7">
    <source>
        <dbReference type="PROSITE-ProRule" id="PRU00634"/>
    </source>
</evidence>
<dbReference type="InterPro" id="IPR008859">
    <property type="entry name" value="Thrombospondin_C"/>
</dbReference>
<sequence>MDWNGVILIMIVGITAGVAADDCPGEGRFPDSSICGAYVDCVDDGNGGYNARKGDCDGFMYNATSGECSKDGMCVNSRHTRSVTPDMNPYSHLCEAKPDGFLCANCKTQVMCVQGQAFVRHCIEGDFCLNKLQFAGGVCYPGAPVQCTCERPHEFRVDYYDPQRFFACAESYSEPVAYKCLDGMAFHESSSQCLNNAGFPPCTVSGVFANPNNCGEYYTCIALRHGFLQRFSMCSNNTLFNEKTQTCEDPCIYQFECQEDGRFGDPLNVRYYFECVVQNGQMKKSRYSCPEGYIWYAENPGVGRCVEDNGDYYFDYPFRNCKNPGDLCHDQNYCAQAPCYPGVICRSLSVAPHFICGPCPAGFTGDGITCKGLECPVGYAGTSGECARDSDLDGYPDSELNGWGNVCDNCPAVSNPSQKDTDGDEMGDECDDDIDNDGTANINDNCRFTANANQNDLDRDGLGDDDGVEDSIDNCPDVANSDQSDVDGDGSGDACDTDSDGDGVDDTGDNCALIPNSGQLDSDGDGRGDACTNDFDGDQIVDTEDVCINNPRVRSTDFRKLQTVALNPGAATTPPVWVIHDNGTEIHQLVNSDPAIALGDHSLGNVDFEGTFFIEDLTDDDFVGFVFSYQSNAKFYVMMWKQATQRWFSKAERGFTLKLINSRTGPGTELRDALWVTRSTKAQAKLLWQDNRIGWSPNVAYRWLLHHRPGIGTMRFYLYKGDYQVTDSGNIYDDTLKGGRLGLFCFSQEKIIWSNIKYTCSDDIPADMAADLNSRP</sequence>
<name>A0A3R7MCB5_PENVA</name>
<comment type="caution">
    <text evidence="12">The sequence shown here is derived from an EMBL/GenBank/DDBJ whole genome shotgun (WGS) entry which is preliminary data.</text>
</comment>
<dbReference type="EMBL" id="QCYY01001321">
    <property type="protein sequence ID" value="ROT78853.1"/>
    <property type="molecule type" value="Genomic_DNA"/>
</dbReference>
<evidence type="ECO:0000256" key="5">
    <source>
        <dbReference type="ARBA" id="ARBA00023157"/>
    </source>
</evidence>
<dbReference type="GO" id="GO:0005509">
    <property type="term" value="F:calcium ion binding"/>
    <property type="evidence" value="ECO:0007669"/>
    <property type="project" value="UniProtKB-UniRule"/>
</dbReference>
<evidence type="ECO:0000256" key="4">
    <source>
        <dbReference type="ARBA" id="ARBA00022837"/>
    </source>
</evidence>
<dbReference type="PROSITE" id="PS51234">
    <property type="entry name" value="TSP3"/>
    <property type="match status" value="1"/>
</dbReference>
<dbReference type="GO" id="GO:0007155">
    <property type="term" value="P:cell adhesion"/>
    <property type="evidence" value="ECO:0007669"/>
    <property type="project" value="InterPro"/>
</dbReference>
<feature type="compositionally biased region" description="Acidic residues" evidence="8">
    <location>
        <begin position="484"/>
        <end position="508"/>
    </location>
</feature>
<evidence type="ECO:0000256" key="3">
    <source>
        <dbReference type="ARBA" id="ARBA00022737"/>
    </source>
</evidence>
<evidence type="ECO:0000256" key="6">
    <source>
        <dbReference type="ARBA" id="ARBA00023180"/>
    </source>
</evidence>
<feature type="repeat" description="TSP type-3" evidence="7">
    <location>
        <begin position="484"/>
        <end position="519"/>
    </location>
</feature>
<dbReference type="Gene3D" id="2.10.25.10">
    <property type="entry name" value="Laminin"/>
    <property type="match status" value="1"/>
</dbReference>
<dbReference type="AlphaFoldDB" id="A0A3R7MCB5"/>
<dbReference type="Gene3D" id="2.60.120.200">
    <property type="match status" value="1"/>
</dbReference>
<evidence type="ECO:0000256" key="9">
    <source>
        <dbReference type="SAM" id="SignalP"/>
    </source>
</evidence>
<accession>A0A3R7MCB5</accession>
<keyword evidence="6" id="KW-0325">Glycoprotein</keyword>
<evidence type="ECO:0000256" key="1">
    <source>
        <dbReference type="ARBA" id="ARBA00022536"/>
    </source>
</evidence>
<dbReference type="PANTHER" id="PTHR10199">
    <property type="entry name" value="THROMBOSPONDIN"/>
    <property type="match status" value="1"/>
</dbReference>
<dbReference type="FunFam" id="4.10.1080.10:FF:000001">
    <property type="entry name" value="Thrombospondin 3"/>
    <property type="match status" value="1"/>
</dbReference>
<proteinExistence type="predicted"/>
<dbReference type="PANTHER" id="PTHR10199:SF100">
    <property type="entry name" value="THROMBOSPONDIN, ISOFORM A"/>
    <property type="match status" value="1"/>
</dbReference>
<dbReference type="InterPro" id="IPR000742">
    <property type="entry name" value="EGF"/>
</dbReference>
<dbReference type="InterPro" id="IPR003367">
    <property type="entry name" value="Thrombospondin_3-like_rpt"/>
</dbReference>
<keyword evidence="2 9" id="KW-0732">Signal</keyword>
<dbReference type="PROSITE" id="PS50940">
    <property type="entry name" value="CHIT_BIND_II"/>
    <property type="match status" value="1"/>
</dbReference>
<keyword evidence="1" id="KW-0245">EGF-like domain</keyword>
<dbReference type="GO" id="GO:0005576">
    <property type="term" value="C:extracellular region"/>
    <property type="evidence" value="ECO:0007669"/>
    <property type="project" value="InterPro"/>
</dbReference>
<dbReference type="Pfam" id="PF05735">
    <property type="entry name" value="TSP_C"/>
    <property type="match status" value="1"/>
</dbReference>
<dbReference type="Proteomes" id="UP000283509">
    <property type="component" value="Unassembled WGS sequence"/>
</dbReference>
<evidence type="ECO:0000256" key="8">
    <source>
        <dbReference type="SAM" id="MobiDB-lite"/>
    </source>
</evidence>
<feature type="domain" description="TSP C-terminal" evidence="11">
    <location>
        <begin position="559"/>
        <end position="765"/>
    </location>
</feature>
<gene>
    <name evidence="12" type="ORF">C7M84_002432</name>
</gene>
<reference evidence="12 13" key="1">
    <citation type="submission" date="2018-04" db="EMBL/GenBank/DDBJ databases">
        <authorList>
            <person name="Zhang X."/>
            <person name="Yuan J."/>
            <person name="Li F."/>
            <person name="Xiang J."/>
        </authorList>
    </citation>
    <scope>NUCLEOTIDE SEQUENCE [LARGE SCALE GENOMIC DNA]</scope>
    <source>
        <tissue evidence="12">Muscle</tissue>
    </source>
</reference>
<dbReference type="Pfam" id="PF02412">
    <property type="entry name" value="TSP_3"/>
    <property type="match status" value="3"/>
</dbReference>
<keyword evidence="13" id="KW-1185">Reference proteome</keyword>
<dbReference type="GO" id="GO:0008061">
    <property type="term" value="F:chitin binding"/>
    <property type="evidence" value="ECO:0007669"/>
    <property type="project" value="InterPro"/>
</dbReference>
<dbReference type="SMART" id="SM00494">
    <property type="entry name" value="ChtBD2"/>
    <property type="match status" value="3"/>
</dbReference>
<feature type="compositionally biased region" description="Acidic residues" evidence="8">
    <location>
        <begin position="422"/>
        <end position="434"/>
    </location>
</feature>
<reference evidence="12 13" key="2">
    <citation type="submission" date="2019-01" db="EMBL/GenBank/DDBJ databases">
        <title>The decoding of complex shrimp genome reveals the adaptation for benthos swimmer, frequently molting mechanism and breeding impact on genome.</title>
        <authorList>
            <person name="Sun Y."/>
            <person name="Gao Y."/>
            <person name="Yu Y."/>
        </authorList>
    </citation>
    <scope>NUCLEOTIDE SEQUENCE [LARGE SCALE GENOMIC DNA]</scope>
    <source>
        <tissue evidence="12">Muscle</tissue>
    </source>
</reference>
<evidence type="ECO:0000313" key="12">
    <source>
        <dbReference type="EMBL" id="ROT78853.1"/>
    </source>
</evidence>
<dbReference type="InterPro" id="IPR036508">
    <property type="entry name" value="Chitin-bd_dom_sf"/>
</dbReference>
<dbReference type="InterPro" id="IPR028974">
    <property type="entry name" value="TSP_type-3_rpt"/>
</dbReference>
<dbReference type="SUPFAM" id="SSF103647">
    <property type="entry name" value="TSP type-3 repeat"/>
    <property type="match status" value="2"/>
</dbReference>
<organism evidence="12 13">
    <name type="scientific">Penaeus vannamei</name>
    <name type="common">Whiteleg shrimp</name>
    <name type="synonym">Litopenaeus vannamei</name>
    <dbReference type="NCBI Taxonomy" id="6689"/>
    <lineage>
        <taxon>Eukaryota</taxon>
        <taxon>Metazoa</taxon>
        <taxon>Ecdysozoa</taxon>
        <taxon>Arthropoda</taxon>
        <taxon>Crustacea</taxon>
        <taxon>Multicrustacea</taxon>
        <taxon>Malacostraca</taxon>
        <taxon>Eumalacostraca</taxon>
        <taxon>Eucarida</taxon>
        <taxon>Decapoda</taxon>
        <taxon>Dendrobranchiata</taxon>
        <taxon>Penaeoidea</taxon>
        <taxon>Penaeidae</taxon>
        <taxon>Penaeus</taxon>
    </lineage>
</organism>
<evidence type="ECO:0000259" key="11">
    <source>
        <dbReference type="PROSITE" id="PS51236"/>
    </source>
</evidence>
<evidence type="ECO:0000259" key="10">
    <source>
        <dbReference type="PROSITE" id="PS50940"/>
    </source>
</evidence>
<evidence type="ECO:0000256" key="2">
    <source>
        <dbReference type="ARBA" id="ARBA00022729"/>
    </source>
</evidence>
<dbReference type="Gene3D" id="4.10.1080.10">
    <property type="entry name" value="TSP type-3 repeat"/>
    <property type="match status" value="2"/>
</dbReference>